<sequence length="130" mass="15138">MKKEKRMENPSSYCNPVVVQPCRERDPDKIYRPRPTLTLLNEFNFQISWLPSNFDDLRLCVTWMRKGDLLTTHPARVCEGMAEFKETLMHWCTVYGCRNGPEHSSKYEPKLSLLHVSVTGAPAHDWEALD</sequence>
<dbReference type="EMBL" id="CACTIH010007449">
    <property type="protein sequence ID" value="CAA3013710.1"/>
    <property type="molecule type" value="Genomic_DNA"/>
</dbReference>
<name>A0A8S0U8B2_OLEEU</name>
<organism evidence="1 2">
    <name type="scientific">Olea europaea subsp. europaea</name>
    <dbReference type="NCBI Taxonomy" id="158383"/>
    <lineage>
        <taxon>Eukaryota</taxon>
        <taxon>Viridiplantae</taxon>
        <taxon>Streptophyta</taxon>
        <taxon>Embryophyta</taxon>
        <taxon>Tracheophyta</taxon>
        <taxon>Spermatophyta</taxon>
        <taxon>Magnoliopsida</taxon>
        <taxon>eudicotyledons</taxon>
        <taxon>Gunneridae</taxon>
        <taxon>Pentapetalae</taxon>
        <taxon>asterids</taxon>
        <taxon>lamiids</taxon>
        <taxon>Lamiales</taxon>
        <taxon>Oleaceae</taxon>
        <taxon>Oleeae</taxon>
        <taxon>Olea</taxon>
    </lineage>
</organism>
<evidence type="ECO:0000313" key="1">
    <source>
        <dbReference type="EMBL" id="CAA3013710.1"/>
    </source>
</evidence>
<protein>
    <submittedName>
        <fullName evidence="1">Uncharacterized protein</fullName>
    </submittedName>
</protein>
<dbReference type="InterPro" id="IPR039614">
    <property type="entry name" value="PMI1-like"/>
</dbReference>
<evidence type="ECO:0000313" key="2">
    <source>
        <dbReference type="Proteomes" id="UP000594638"/>
    </source>
</evidence>
<keyword evidence="2" id="KW-1185">Reference proteome</keyword>
<comment type="caution">
    <text evidence="1">The sequence shown here is derived from an EMBL/GenBank/DDBJ whole genome shotgun (WGS) entry which is preliminary data.</text>
</comment>
<dbReference type="OrthoDB" id="2019483at2759"/>
<dbReference type="Proteomes" id="UP000594638">
    <property type="component" value="Unassembled WGS sequence"/>
</dbReference>
<gene>
    <name evidence="1" type="ORF">OLEA9_A039132</name>
</gene>
<dbReference type="PANTHER" id="PTHR33414:SF1">
    <property type="entry name" value="PROTEIN PLASTID MOVEMENT IMPAIRED 1-RELATED 1"/>
    <property type="match status" value="1"/>
</dbReference>
<proteinExistence type="predicted"/>
<dbReference type="Gramene" id="OE9A039132T1">
    <property type="protein sequence ID" value="OE9A039132C1"/>
    <property type="gene ID" value="OE9A039132"/>
</dbReference>
<dbReference type="PANTHER" id="PTHR33414">
    <property type="entry name" value="PROTEIN PLASTID MOVEMENT IMPAIRED 1-RELATED 1"/>
    <property type="match status" value="1"/>
</dbReference>
<dbReference type="AlphaFoldDB" id="A0A8S0U8B2"/>
<reference evidence="1 2" key="1">
    <citation type="submission" date="2019-12" db="EMBL/GenBank/DDBJ databases">
        <authorList>
            <person name="Alioto T."/>
            <person name="Alioto T."/>
            <person name="Gomez Garrido J."/>
        </authorList>
    </citation>
    <scope>NUCLEOTIDE SEQUENCE [LARGE SCALE GENOMIC DNA]</scope>
</reference>
<accession>A0A8S0U8B2</accession>